<comment type="caution">
    <text evidence="2">The sequence shown here is derived from an EMBL/GenBank/DDBJ whole genome shotgun (WGS) entry which is preliminary data.</text>
</comment>
<evidence type="ECO:0000256" key="1">
    <source>
        <dbReference type="SAM" id="MobiDB-lite"/>
    </source>
</evidence>
<proteinExistence type="predicted"/>
<feature type="region of interest" description="Disordered" evidence="1">
    <location>
        <begin position="93"/>
        <end position="112"/>
    </location>
</feature>
<feature type="compositionally biased region" description="Basic residues" evidence="1">
    <location>
        <begin position="98"/>
        <end position="107"/>
    </location>
</feature>
<sequence>MSLLEPTFHGYILSNEDALCVIEAALDQKLPLVQRRPLDRERPELIRLGNVFVFIEESSDIKRWTDGIAWSASRILGRFLIYRRLDRNALLSKDDKKKASRSGRRKGSKDAQYVGEVDVIKREQAYPPSLAPNDLHSHYDNIDPHHSENQDMYPNFILNGPTPPSSSGTTIPVAQDRGLMKKTLTLTIPPYESDSGLTKTIHLISYFSAFDVLAGNLIRPFQTELKNQVIAPTLWLAMRRSSLGGKLLSEGEANFYLDSKYQLQNMTPANGNDRRLLLVIHPESRGQSVHELPRRYSSVYSIDSLKSVPSSAPVSALSRAPFGAPLPAPMTAPLRSLLTTFPGNEHHFFPDSDYYTRKLPYEEPPKKRSRSLQTDAPDSHYSSTENLAPDEHSAQPPRQPYLVQNYVPSPLQHPNFGGGYRDFRPEVPISSPFSGTPVYDTSHYGPEMFRNVPPPMAHPVSHEHADSGYEPFLAPSVPPTLNNRAFGLQVSRQAPQLPFAFSNVPSYPHFPQQRWDTLPTASPLGVAAPRLEGHAEDVEHEHHEIYE</sequence>
<dbReference type="Pfam" id="PF09729">
    <property type="entry name" value="Gti1_Pac2"/>
    <property type="match status" value="1"/>
</dbReference>
<dbReference type="RefSeq" id="XP_018710348.1">
    <property type="nucleotide sequence ID" value="XM_018854272.1"/>
</dbReference>
<dbReference type="AlphaFoldDB" id="A0A1A0H7E7"/>
<feature type="compositionally biased region" description="Polar residues" evidence="1">
    <location>
        <begin position="371"/>
        <end position="386"/>
    </location>
</feature>
<dbReference type="EMBL" id="LXTC01000005">
    <property type="protein sequence ID" value="OBA19823.1"/>
    <property type="molecule type" value="Genomic_DNA"/>
</dbReference>
<dbReference type="InterPro" id="IPR018608">
    <property type="entry name" value="Gti1/Pac2"/>
</dbReference>
<organism evidence="2 3">
    <name type="scientific">Metschnikowia bicuspidata var. bicuspidata NRRL YB-4993</name>
    <dbReference type="NCBI Taxonomy" id="869754"/>
    <lineage>
        <taxon>Eukaryota</taxon>
        <taxon>Fungi</taxon>
        <taxon>Dikarya</taxon>
        <taxon>Ascomycota</taxon>
        <taxon>Saccharomycotina</taxon>
        <taxon>Pichiomycetes</taxon>
        <taxon>Metschnikowiaceae</taxon>
        <taxon>Metschnikowia</taxon>
    </lineage>
</organism>
<keyword evidence="3" id="KW-1185">Reference proteome</keyword>
<feature type="region of interest" description="Disordered" evidence="1">
    <location>
        <begin position="355"/>
        <end position="406"/>
    </location>
</feature>
<dbReference type="PANTHER" id="PTHR28027">
    <property type="entry name" value="TRANSCRIPTIONAL REGULATOR MIT1"/>
    <property type="match status" value="1"/>
</dbReference>
<dbReference type="Proteomes" id="UP000092555">
    <property type="component" value="Unassembled WGS sequence"/>
</dbReference>
<dbReference type="PANTHER" id="PTHR28027:SF2">
    <property type="entry name" value="TRANSCRIPTIONAL REGULATOR MIT1"/>
    <property type="match status" value="1"/>
</dbReference>
<accession>A0A1A0H7E7</accession>
<dbReference type="GeneID" id="30027248"/>
<evidence type="ECO:0000313" key="2">
    <source>
        <dbReference type="EMBL" id="OBA19823.1"/>
    </source>
</evidence>
<evidence type="ECO:0000313" key="3">
    <source>
        <dbReference type="Proteomes" id="UP000092555"/>
    </source>
</evidence>
<dbReference type="OrthoDB" id="5572844at2759"/>
<protein>
    <submittedName>
        <fullName evidence="2">Uncharacterized protein</fullName>
    </submittedName>
</protein>
<dbReference type="GO" id="GO:0003677">
    <property type="term" value="F:DNA binding"/>
    <property type="evidence" value="ECO:0007669"/>
    <property type="project" value="TreeGrafter"/>
</dbReference>
<reference evidence="2 3" key="1">
    <citation type="submission" date="2016-05" db="EMBL/GenBank/DDBJ databases">
        <title>Comparative genomics of biotechnologically important yeasts.</title>
        <authorList>
            <consortium name="DOE Joint Genome Institute"/>
            <person name="Riley R."/>
            <person name="Haridas S."/>
            <person name="Wolfe K.H."/>
            <person name="Lopes M.R."/>
            <person name="Hittinger C.T."/>
            <person name="Goker M."/>
            <person name="Salamov A."/>
            <person name="Wisecaver J."/>
            <person name="Long T.M."/>
            <person name="Aerts A.L."/>
            <person name="Barry K."/>
            <person name="Choi C."/>
            <person name="Clum A."/>
            <person name="Coughlan A.Y."/>
            <person name="Deshpande S."/>
            <person name="Douglass A.P."/>
            <person name="Hanson S.J."/>
            <person name="Klenk H.-P."/>
            <person name="LaButti K."/>
            <person name="Lapidus A."/>
            <person name="Lindquist E."/>
            <person name="Lipzen A."/>
            <person name="Meier-kolthoff J.P."/>
            <person name="Ohm R.A."/>
            <person name="Otillar R.P."/>
            <person name="Pangilinan J."/>
            <person name="Peng Y."/>
            <person name="Rokas A."/>
            <person name="Rosa C.A."/>
            <person name="Scheuner C."/>
            <person name="Sibirny A.A."/>
            <person name="Slot J.C."/>
            <person name="Stielow J.B."/>
            <person name="Sun H."/>
            <person name="Kurtzman C.P."/>
            <person name="Blackwell M."/>
            <person name="Grigoriev I.V."/>
            <person name="Jeffries T.W."/>
        </authorList>
    </citation>
    <scope>NUCLEOTIDE SEQUENCE [LARGE SCALE GENOMIC DNA]</scope>
    <source>
        <strain evidence="2 3">NRRL YB-4993</strain>
    </source>
</reference>
<gene>
    <name evidence="2" type="ORF">METBIDRAFT_12863</name>
</gene>
<feature type="compositionally biased region" description="Basic and acidic residues" evidence="1">
    <location>
        <begin position="355"/>
        <end position="366"/>
    </location>
</feature>
<name>A0A1A0H7E7_9ASCO</name>